<feature type="transmembrane region" description="Helical" evidence="1">
    <location>
        <begin position="157"/>
        <end position="179"/>
    </location>
</feature>
<feature type="transmembrane region" description="Helical" evidence="1">
    <location>
        <begin position="57"/>
        <end position="80"/>
    </location>
</feature>
<evidence type="ECO:0000313" key="3">
    <source>
        <dbReference type="Proteomes" id="UP000192940"/>
    </source>
</evidence>
<dbReference type="Proteomes" id="UP000192940">
    <property type="component" value="Chromosome I"/>
</dbReference>
<feature type="transmembrane region" description="Helical" evidence="1">
    <location>
        <begin position="134"/>
        <end position="151"/>
    </location>
</feature>
<dbReference type="AlphaFoldDB" id="A0A1X7HIK2"/>
<keyword evidence="1" id="KW-1133">Transmembrane helix</keyword>
<reference evidence="2 3" key="1">
    <citation type="submission" date="2017-04" db="EMBL/GenBank/DDBJ databases">
        <authorList>
            <person name="Afonso C.L."/>
            <person name="Miller P.J."/>
            <person name="Scott M.A."/>
            <person name="Spackman E."/>
            <person name="Goraichik I."/>
            <person name="Dimitrov K.M."/>
            <person name="Suarez D.L."/>
            <person name="Swayne D.E."/>
        </authorList>
    </citation>
    <scope>NUCLEOTIDE SEQUENCE [LARGE SCALE GENOMIC DNA]</scope>
    <source>
        <strain evidence="2 3">N3/975</strain>
    </source>
</reference>
<evidence type="ECO:0000256" key="1">
    <source>
        <dbReference type="SAM" id="Phobius"/>
    </source>
</evidence>
<feature type="transmembrane region" description="Helical" evidence="1">
    <location>
        <begin position="209"/>
        <end position="227"/>
    </location>
</feature>
<feature type="transmembrane region" description="Helical" evidence="1">
    <location>
        <begin position="247"/>
        <end position="266"/>
    </location>
</feature>
<accession>A0A1X7HIK2</accession>
<evidence type="ECO:0008006" key="4">
    <source>
        <dbReference type="Google" id="ProtNLM"/>
    </source>
</evidence>
<evidence type="ECO:0000313" key="2">
    <source>
        <dbReference type="EMBL" id="SMF87202.1"/>
    </source>
</evidence>
<sequence length="370" mass="42277">MQPQRNKGLAFIMNVIPGLGHYYWGRRGRALLYPLMFFGILMGGFILAVGTGSDSPLILGILVALLIWGISMIDLLVALLRYTPTIVIHDEYGRPMTVPLDKNDDSERFYTILLSFIPGLGHFQLGLMQRGLSFLISFFGLATILMFLTGLTNESVFLVFFGMLPIIWLYCMFDVVQLVHRKQAGEFIQDRTLFEELESGRDESRRSKVFATLLSAFPGAGQMYLGLQKRGFQMMVMFLGSIYVMDVLRLSLFMFLIPLIWFYCFFDGLQQISRYGREPLRDKPVIEGFVNHQRWVGLGLLILGLYFIFTTVVLPYLESMFPEVPISYHIRNYVKTGLVSILLIGGGIKLMTGSKTEKLRKEYPFHESDK</sequence>
<feature type="transmembrane region" description="Helical" evidence="1">
    <location>
        <begin position="30"/>
        <end position="50"/>
    </location>
</feature>
<dbReference type="STRING" id="1313296.SAMN05661091_3658"/>
<feature type="transmembrane region" description="Helical" evidence="1">
    <location>
        <begin position="333"/>
        <end position="351"/>
    </location>
</feature>
<feature type="transmembrane region" description="Helical" evidence="1">
    <location>
        <begin position="295"/>
        <end position="317"/>
    </location>
</feature>
<keyword evidence="1" id="KW-0812">Transmembrane</keyword>
<keyword evidence="1" id="KW-0472">Membrane</keyword>
<proteinExistence type="predicted"/>
<dbReference type="EMBL" id="LT840184">
    <property type="protein sequence ID" value="SMF87202.1"/>
    <property type="molecule type" value="Genomic_DNA"/>
</dbReference>
<gene>
    <name evidence="2" type="ORF">SAMN05661091_3658</name>
</gene>
<name>A0A1X7HIK2_9BACL</name>
<organism evidence="2 3">
    <name type="scientific">Paenibacillus uliginis N3/975</name>
    <dbReference type="NCBI Taxonomy" id="1313296"/>
    <lineage>
        <taxon>Bacteria</taxon>
        <taxon>Bacillati</taxon>
        <taxon>Bacillota</taxon>
        <taxon>Bacilli</taxon>
        <taxon>Bacillales</taxon>
        <taxon>Paenibacillaceae</taxon>
        <taxon>Paenibacillus</taxon>
    </lineage>
</organism>
<protein>
    <recommendedName>
        <fullName evidence="4">Multi-TM2 domain-containing protein</fullName>
    </recommendedName>
</protein>
<dbReference type="RefSeq" id="WP_208914487.1">
    <property type="nucleotide sequence ID" value="NZ_LT840184.1"/>
</dbReference>
<keyword evidence="3" id="KW-1185">Reference proteome</keyword>